<comment type="function">
    <text evidence="14">Catalyzes the dephosphorylation of undecaprenyl diphosphate (UPP). Confers resistance to bacitracin.</text>
</comment>
<comment type="miscellaneous">
    <text evidence="14">Bacitracin is thought to be involved in the inhibition of peptidoglycan synthesis by sequestering undecaprenyl diphosphate, thereby reducing the pool of lipid carrier available.</text>
</comment>
<evidence type="ECO:0000256" key="10">
    <source>
        <dbReference type="ARBA" id="ARBA00023251"/>
    </source>
</evidence>
<keyword evidence="7 14" id="KW-0378">Hydrolase</keyword>
<keyword evidence="6 14" id="KW-0812">Transmembrane</keyword>
<dbReference type="EC" id="3.6.1.27" evidence="3 14"/>
<evidence type="ECO:0000256" key="1">
    <source>
        <dbReference type="ARBA" id="ARBA00004651"/>
    </source>
</evidence>
<dbReference type="Pfam" id="PF02673">
    <property type="entry name" value="BacA"/>
    <property type="match status" value="1"/>
</dbReference>
<feature type="transmembrane region" description="Helical" evidence="14">
    <location>
        <begin position="141"/>
        <end position="168"/>
    </location>
</feature>
<feature type="transmembrane region" description="Helical" evidence="14">
    <location>
        <begin position="205"/>
        <end position="225"/>
    </location>
</feature>
<keyword evidence="14" id="KW-0961">Cell wall biogenesis/degradation</keyword>
<dbReference type="InterPro" id="IPR003824">
    <property type="entry name" value="UppP"/>
</dbReference>
<feature type="transmembrane region" description="Helical" evidence="14">
    <location>
        <begin position="103"/>
        <end position="120"/>
    </location>
</feature>
<dbReference type="GO" id="GO:0050380">
    <property type="term" value="F:undecaprenyl-diphosphatase activity"/>
    <property type="evidence" value="ECO:0007669"/>
    <property type="project" value="UniProtKB-UniRule"/>
</dbReference>
<dbReference type="AlphaFoldDB" id="A0A2H0NK43"/>
<evidence type="ECO:0000256" key="4">
    <source>
        <dbReference type="ARBA" id="ARBA00021581"/>
    </source>
</evidence>
<dbReference type="PANTHER" id="PTHR30622">
    <property type="entry name" value="UNDECAPRENYL-DIPHOSPHATASE"/>
    <property type="match status" value="1"/>
</dbReference>
<comment type="caution">
    <text evidence="15">The sequence shown here is derived from an EMBL/GenBank/DDBJ whole genome shotgun (WGS) entry which is preliminary data.</text>
</comment>
<dbReference type="GO" id="GO:0008360">
    <property type="term" value="P:regulation of cell shape"/>
    <property type="evidence" value="ECO:0007669"/>
    <property type="project" value="UniProtKB-KW"/>
</dbReference>
<evidence type="ECO:0000256" key="3">
    <source>
        <dbReference type="ARBA" id="ARBA00012374"/>
    </source>
</evidence>
<proteinExistence type="inferred from homology"/>
<evidence type="ECO:0000256" key="5">
    <source>
        <dbReference type="ARBA" id="ARBA00022475"/>
    </source>
</evidence>
<evidence type="ECO:0000313" key="16">
    <source>
        <dbReference type="Proteomes" id="UP000230707"/>
    </source>
</evidence>
<dbReference type="GO" id="GO:0071555">
    <property type="term" value="P:cell wall organization"/>
    <property type="evidence" value="ECO:0007669"/>
    <property type="project" value="UniProtKB-KW"/>
</dbReference>
<keyword evidence="14" id="KW-0573">Peptidoglycan synthesis</keyword>
<reference evidence="15 16" key="1">
    <citation type="submission" date="2017-09" db="EMBL/GenBank/DDBJ databases">
        <title>Depth-based differentiation of microbial function through sediment-hosted aquifers and enrichment of novel symbionts in the deep terrestrial subsurface.</title>
        <authorList>
            <person name="Probst A.J."/>
            <person name="Ladd B."/>
            <person name="Jarett J.K."/>
            <person name="Geller-Mcgrath D.E."/>
            <person name="Sieber C.M."/>
            <person name="Emerson J.B."/>
            <person name="Anantharaman K."/>
            <person name="Thomas B.C."/>
            <person name="Malmstrom R."/>
            <person name="Stieglmeier M."/>
            <person name="Klingl A."/>
            <person name="Woyke T."/>
            <person name="Ryan C.M."/>
            <person name="Banfield J.F."/>
        </authorList>
    </citation>
    <scope>NUCLEOTIDE SEQUENCE [LARGE SCALE GENOMIC DNA]</scope>
    <source>
        <strain evidence="15">CG11_big_fil_rev_8_21_14_0_20_37_11</strain>
    </source>
</reference>
<dbReference type="GO" id="GO:0009252">
    <property type="term" value="P:peptidoglycan biosynthetic process"/>
    <property type="evidence" value="ECO:0007669"/>
    <property type="project" value="UniProtKB-KW"/>
</dbReference>
<protein>
    <recommendedName>
        <fullName evidence="4 14">Undecaprenyl-diphosphatase</fullName>
        <ecNumber evidence="3 14">3.6.1.27</ecNumber>
    </recommendedName>
    <alternativeName>
        <fullName evidence="12 14">Bacitracin resistance protein</fullName>
    </alternativeName>
    <alternativeName>
        <fullName evidence="11 14">Undecaprenyl pyrophosphate phosphatase</fullName>
    </alternativeName>
</protein>
<organism evidence="15 16">
    <name type="scientific">Candidatus Gottesmanbacteria bacterium CG11_big_fil_rev_8_21_14_0_20_37_11</name>
    <dbReference type="NCBI Taxonomy" id="1974575"/>
    <lineage>
        <taxon>Bacteria</taxon>
        <taxon>Candidatus Gottesmaniibacteriota</taxon>
    </lineage>
</organism>
<feature type="transmembrane region" description="Helical" evidence="14">
    <location>
        <begin position="47"/>
        <end position="63"/>
    </location>
</feature>
<evidence type="ECO:0000256" key="6">
    <source>
        <dbReference type="ARBA" id="ARBA00022692"/>
    </source>
</evidence>
<keyword evidence="14" id="KW-0133">Cell shape</keyword>
<keyword evidence="9 14" id="KW-0472">Membrane</keyword>
<evidence type="ECO:0000256" key="12">
    <source>
        <dbReference type="ARBA" id="ARBA00032932"/>
    </source>
</evidence>
<keyword evidence="8 14" id="KW-1133">Transmembrane helix</keyword>
<feature type="transmembrane region" description="Helical" evidence="14">
    <location>
        <begin position="237"/>
        <end position="256"/>
    </location>
</feature>
<dbReference type="NCBIfam" id="TIGR00753">
    <property type="entry name" value="undec_PP_bacA"/>
    <property type="match status" value="1"/>
</dbReference>
<dbReference type="PANTHER" id="PTHR30622:SF3">
    <property type="entry name" value="UNDECAPRENYL-DIPHOSPHATASE"/>
    <property type="match status" value="1"/>
</dbReference>
<dbReference type="NCBIfam" id="NF001390">
    <property type="entry name" value="PRK00281.1-4"/>
    <property type="match status" value="1"/>
</dbReference>
<evidence type="ECO:0000256" key="2">
    <source>
        <dbReference type="ARBA" id="ARBA00010621"/>
    </source>
</evidence>
<evidence type="ECO:0000256" key="9">
    <source>
        <dbReference type="ARBA" id="ARBA00023136"/>
    </source>
</evidence>
<evidence type="ECO:0000256" key="14">
    <source>
        <dbReference type="HAMAP-Rule" id="MF_01006"/>
    </source>
</evidence>
<evidence type="ECO:0000256" key="7">
    <source>
        <dbReference type="ARBA" id="ARBA00022801"/>
    </source>
</evidence>
<dbReference type="Proteomes" id="UP000230707">
    <property type="component" value="Unassembled WGS sequence"/>
</dbReference>
<feature type="transmembrane region" description="Helical" evidence="14">
    <location>
        <begin position="174"/>
        <end position="193"/>
    </location>
</feature>
<keyword evidence="10 14" id="KW-0046">Antibiotic resistance</keyword>
<evidence type="ECO:0000313" key="15">
    <source>
        <dbReference type="EMBL" id="PIR08586.1"/>
    </source>
</evidence>
<evidence type="ECO:0000256" key="13">
    <source>
        <dbReference type="ARBA" id="ARBA00047594"/>
    </source>
</evidence>
<evidence type="ECO:0000256" key="8">
    <source>
        <dbReference type="ARBA" id="ARBA00022989"/>
    </source>
</evidence>
<dbReference type="GO" id="GO:0046677">
    <property type="term" value="P:response to antibiotic"/>
    <property type="evidence" value="ECO:0007669"/>
    <property type="project" value="UniProtKB-UniRule"/>
</dbReference>
<feature type="transmembrane region" description="Helical" evidence="14">
    <location>
        <begin position="75"/>
        <end position="97"/>
    </location>
</feature>
<comment type="subcellular location">
    <subcellularLocation>
        <location evidence="1 14">Cell membrane</location>
        <topology evidence="1 14">Multi-pass membrane protein</topology>
    </subcellularLocation>
</comment>
<gene>
    <name evidence="14" type="primary">uppP</name>
    <name evidence="15" type="ORF">COV53_02275</name>
</gene>
<dbReference type="HAMAP" id="MF_01006">
    <property type="entry name" value="Undec_diphosphatase"/>
    <property type="match status" value="1"/>
</dbReference>
<accession>A0A2H0NK43</accession>
<dbReference type="EMBL" id="PCWS01000052">
    <property type="protein sequence ID" value="PIR08586.1"/>
    <property type="molecule type" value="Genomic_DNA"/>
</dbReference>
<comment type="similarity">
    <text evidence="2 14">Belongs to the UppP family.</text>
</comment>
<sequence>MNLIQSIIISVVEGLTEFLPISSTGHLILTADLMQIFQSDFVKSFEIFIQLGAIMAIIFLYWKRLVIDINIWKKIIVAFIPTAIVGFSLYKLIKYYLLDNTQVVLISLFLGGIALIILESKYNKKNADVKTVKELTYKKAFIIGMFQSVSIIPGISRSAATIFGGLLLGLERELAVEFSFFLAIPTMVAATGLDMVKSKFSYSEYQYLLLVLGFTVAFVTALLAVKYFLNFIKKHSFIPFGVYRIILALVFWFVVLK</sequence>
<name>A0A2H0NK43_9BACT</name>
<evidence type="ECO:0000256" key="11">
    <source>
        <dbReference type="ARBA" id="ARBA00032707"/>
    </source>
</evidence>
<keyword evidence="5 14" id="KW-1003">Cell membrane</keyword>
<dbReference type="GO" id="GO:0005886">
    <property type="term" value="C:plasma membrane"/>
    <property type="evidence" value="ECO:0007669"/>
    <property type="project" value="UniProtKB-SubCell"/>
</dbReference>
<comment type="catalytic activity">
    <reaction evidence="13 14">
        <text>di-trans,octa-cis-undecaprenyl diphosphate + H2O = di-trans,octa-cis-undecaprenyl phosphate + phosphate + H(+)</text>
        <dbReference type="Rhea" id="RHEA:28094"/>
        <dbReference type="ChEBI" id="CHEBI:15377"/>
        <dbReference type="ChEBI" id="CHEBI:15378"/>
        <dbReference type="ChEBI" id="CHEBI:43474"/>
        <dbReference type="ChEBI" id="CHEBI:58405"/>
        <dbReference type="ChEBI" id="CHEBI:60392"/>
        <dbReference type="EC" id="3.6.1.27"/>
    </reaction>
</comment>